<protein>
    <submittedName>
        <fullName evidence="1">IP16415p</fullName>
    </submittedName>
</protein>
<dbReference type="AlphaFoldDB" id="Q1RL15"/>
<evidence type="ECO:0000313" key="1">
    <source>
        <dbReference type="EMBL" id="ABE73216.1"/>
    </source>
</evidence>
<sequence length="92" mass="10359">MYLRADNSIGQLREASPALVYDGLVVQHVGCHHAIQQTLQFLLQTTEYIIQRLTLRWQLGRGLILFGRQIAHGHIAIGVAQFWCRVAAVNHG</sequence>
<organism evidence="1">
    <name type="scientific">Drosophila melanogaster</name>
    <name type="common">Fruit fly</name>
    <dbReference type="NCBI Taxonomy" id="7227"/>
    <lineage>
        <taxon>Eukaryota</taxon>
        <taxon>Metazoa</taxon>
        <taxon>Ecdysozoa</taxon>
        <taxon>Arthropoda</taxon>
        <taxon>Hexapoda</taxon>
        <taxon>Insecta</taxon>
        <taxon>Pterygota</taxon>
        <taxon>Neoptera</taxon>
        <taxon>Endopterygota</taxon>
        <taxon>Diptera</taxon>
        <taxon>Brachycera</taxon>
        <taxon>Muscomorpha</taxon>
        <taxon>Ephydroidea</taxon>
        <taxon>Drosophilidae</taxon>
        <taxon>Drosophila</taxon>
        <taxon>Sophophora</taxon>
    </lineage>
</organism>
<proteinExistence type="evidence at transcript level"/>
<accession>Q1RL15</accession>
<reference evidence="1" key="1">
    <citation type="submission" date="2006-04" db="EMBL/GenBank/DDBJ databases">
        <authorList>
            <person name="Stapleton M."/>
            <person name="Carlson J."/>
            <person name="Chavez C."/>
            <person name="Frise E."/>
            <person name="George R."/>
            <person name="Pacleb J."/>
            <person name="Park S."/>
            <person name="Wan K."/>
            <person name="Yu C."/>
            <person name="Celniker S."/>
        </authorList>
    </citation>
    <scope>NUCLEOTIDE SEQUENCE</scope>
</reference>
<name>Q1RL15_DROME</name>
<dbReference type="EMBL" id="BT025045">
    <property type="protein sequence ID" value="ABE73216.1"/>
    <property type="molecule type" value="mRNA"/>
</dbReference>